<evidence type="ECO:0000256" key="1">
    <source>
        <dbReference type="SAM" id="MobiDB-lite"/>
    </source>
</evidence>
<sequence>MDSSKAPAQAETTQRRRSSQFEGLMSQKRSSDPTVQARRQSIHDQKPAAGFFGQMWHNYTRGPSSPPK</sequence>
<organism evidence="2 3">
    <name type="scientific">Seiridium unicorne</name>
    <dbReference type="NCBI Taxonomy" id="138068"/>
    <lineage>
        <taxon>Eukaryota</taxon>
        <taxon>Fungi</taxon>
        <taxon>Dikarya</taxon>
        <taxon>Ascomycota</taxon>
        <taxon>Pezizomycotina</taxon>
        <taxon>Sordariomycetes</taxon>
        <taxon>Xylariomycetidae</taxon>
        <taxon>Amphisphaeriales</taxon>
        <taxon>Sporocadaceae</taxon>
        <taxon>Seiridium</taxon>
    </lineage>
</organism>
<protein>
    <recommendedName>
        <fullName evidence="4">Conidiation-specific protein 8</fullName>
    </recommendedName>
</protein>
<gene>
    <name evidence="2" type="ORF">SUNI508_05621</name>
</gene>
<name>A0ABR2V591_9PEZI</name>
<proteinExistence type="predicted"/>
<dbReference type="EMBL" id="JARVKF010000168">
    <property type="protein sequence ID" value="KAK9421691.1"/>
    <property type="molecule type" value="Genomic_DNA"/>
</dbReference>
<evidence type="ECO:0000313" key="3">
    <source>
        <dbReference type="Proteomes" id="UP001408356"/>
    </source>
</evidence>
<dbReference type="Proteomes" id="UP001408356">
    <property type="component" value="Unassembled WGS sequence"/>
</dbReference>
<evidence type="ECO:0008006" key="4">
    <source>
        <dbReference type="Google" id="ProtNLM"/>
    </source>
</evidence>
<comment type="caution">
    <text evidence="2">The sequence shown here is derived from an EMBL/GenBank/DDBJ whole genome shotgun (WGS) entry which is preliminary data.</text>
</comment>
<feature type="region of interest" description="Disordered" evidence="1">
    <location>
        <begin position="1"/>
        <end position="68"/>
    </location>
</feature>
<keyword evidence="3" id="KW-1185">Reference proteome</keyword>
<evidence type="ECO:0000313" key="2">
    <source>
        <dbReference type="EMBL" id="KAK9421691.1"/>
    </source>
</evidence>
<reference evidence="2 3" key="1">
    <citation type="journal article" date="2024" name="J. Plant Pathol.">
        <title>Sequence and assembly of the genome of Seiridium unicorne, isolate CBS 538.82, causal agent of cypress canker disease.</title>
        <authorList>
            <person name="Scali E."/>
            <person name="Rocca G.D."/>
            <person name="Danti R."/>
            <person name="Garbelotto M."/>
            <person name="Barberini S."/>
            <person name="Baroncelli R."/>
            <person name="Emiliani G."/>
        </authorList>
    </citation>
    <scope>NUCLEOTIDE SEQUENCE [LARGE SCALE GENOMIC DNA]</scope>
    <source>
        <strain evidence="2 3">BM-138-508</strain>
    </source>
</reference>
<accession>A0ABR2V591</accession>